<gene>
    <name evidence="6" type="ORF">EV385_3492</name>
</gene>
<accession>A0A4Q7ZMZ7</accession>
<dbReference type="EMBL" id="SHKY01000001">
    <property type="protein sequence ID" value="RZU51659.1"/>
    <property type="molecule type" value="Genomic_DNA"/>
</dbReference>
<dbReference type="Gene3D" id="3.40.800.10">
    <property type="entry name" value="Ureohydrolase domain"/>
    <property type="match status" value="1"/>
</dbReference>
<dbReference type="Proteomes" id="UP000292564">
    <property type="component" value="Unassembled WGS sequence"/>
</dbReference>
<dbReference type="InterPro" id="IPR005925">
    <property type="entry name" value="Agmatinase-rel"/>
</dbReference>
<dbReference type="InterPro" id="IPR023696">
    <property type="entry name" value="Ureohydrolase_dom_sf"/>
</dbReference>
<dbReference type="PROSITE" id="PS01053">
    <property type="entry name" value="ARGINASE_1"/>
    <property type="match status" value="1"/>
</dbReference>
<dbReference type="CDD" id="cd00609">
    <property type="entry name" value="AAT_like"/>
    <property type="match status" value="1"/>
</dbReference>
<dbReference type="RefSeq" id="WP_207229857.1">
    <property type="nucleotide sequence ID" value="NZ_SHKY01000001.1"/>
</dbReference>
<dbReference type="InterPro" id="IPR004839">
    <property type="entry name" value="Aminotransferase_I/II_large"/>
</dbReference>
<evidence type="ECO:0000256" key="1">
    <source>
        <dbReference type="ARBA" id="ARBA00009227"/>
    </source>
</evidence>
<organism evidence="6 7">
    <name type="scientific">Krasilnikovia cinnamomea</name>
    <dbReference type="NCBI Taxonomy" id="349313"/>
    <lineage>
        <taxon>Bacteria</taxon>
        <taxon>Bacillati</taxon>
        <taxon>Actinomycetota</taxon>
        <taxon>Actinomycetes</taxon>
        <taxon>Micromonosporales</taxon>
        <taxon>Micromonosporaceae</taxon>
        <taxon>Krasilnikovia</taxon>
    </lineage>
</organism>
<comment type="caution">
    <text evidence="6">The sequence shown here is derived from an EMBL/GenBank/DDBJ whole genome shotgun (WGS) entry which is preliminary data.</text>
</comment>
<keyword evidence="7" id="KW-1185">Reference proteome</keyword>
<dbReference type="Pfam" id="PF00491">
    <property type="entry name" value="Arginase"/>
    <property type="match status" value="1"/>
</dbReference>
<dbReference type="NCBIfam" id="TIGR01230">
    <property type="entry name" value="agmatinase"/>
    <property type="match status" value="1"/>
</dbReference>
<dbReference type="SUPFAM" id="SSF53383">
    <property type="entry name" value="PLP-dependent transferases"/>
    <property type="match status" value="1"/>
</dbReference>
<dbReference type="AlphaFoldDB" id="A0A4Q7ZMZ7"/>
<dbReference type="InterPro" id="IPR015424">
    <property type="entry name" value="PyrdxlP-dep_Trfase"/>
</dbReference>
<protein>
    <submittedName>
        <fullName evidence="6">Agmatinase/enduracididine biosynthesis enzyme MppP,TIGR04462</fullName>
    </submittedName>
</protein>
<dbReference type="InterPro" id="IPR015421">
    <property type="entry name" value="PyrdxlP-dep_Trfase_major"/>
</dbReference>
<dbReference type="GO" id="GO:0033389">
    <property type="term" value="P:putrescine biosynthetic process from arginine, via agmatine"/>
    <property type="evidence" value="ECO:0007669"/>
    <property type="project" value="TreeGrafter"/>
</dbReference>
<dbReference type="PRINTS" id="PR00116">
    <property type="entry name" value="ARGINASE"/>
</dbReference>
<dbReference type="PANTHER" id="PTHR11358">
    <property type="entry name" value="ARGINASE/AGMATINASE"/>
    <property type="match status" value="1"/>
</dbReference>
<dbReference type="InterPro" id="IPR006035">
    <property type="entry name" value="Ureohydrolase"/>
</dbReference>
<comment type="similarity">
    <text evidence="1">Belongs to the arginase family. Agmatinase subfamily.</text>
</comment>
<dbReference type="Gene3D" id="3.90.1150.10">
    <property type="entry name" value="Aspartate Aminotransferase, domain 1"/>
    <property type="match status" value="1"/>
</dbReference>
<sequence length="728" mass="78641">MTEATWYAPRNSMTKPRIASGPRSFMRLPVVEEPLTASGPVDIAVVGVPTDSAVSYRSGARFGPEAIRSASILLRDHNPATGVNITTDLSMVDAGDAPVVPGYHDLTLQRLQQHLEPLYRAGIVPLILGGDHSLVMAEMRALAAVHGKISVVHFDAHGDVLDDYYGVKHFHGTMFRRAVEEGVVDPARSIQLGMRGSVHPDDVDAGVALGYEVIPWPELDTLAPQEVGRRIRARVGDSPVLVSFDIDFIDPAYAPGTGTPEVGGPSTYRTVQYLRALGPLNYVGLDIVEVAPPYDHGDITSHAAAVVAFELLGQVAVSRRERRQGARPAATAAVDSVTGVSGGTLATGSPALPSVSHQNLTSMESLALVGGCNLSDGHPRMPLTETQRDIVRSLDGLFAEAAKRPFLEIETEAHSLFLRGIGQHRAPLGTGRLVSCYSSSVAMDIAARALATRTNDVALVHPTFDNIPDLLKARGLRLHPVEEQELTHGELALPDEVGAVFVTTPNNPTGWVMPADSLRRLAEMCARTGRVIALDTCFRAQDERAQYDTYQILEEAGPEWLVIEDTGKLWPMLELKAGFLAWGANTRLPLADAFSDVLLSVSPMVLLLIARLAQDANDGGYRDLRRLIADNRQLVSDAVLDGPLALTDPDARISVARLTLPENGVDAQKLYEELLSRGVHTLPCDAFHWARNDDGRRFLRVSLARSRDELAAGIRVVAEVAARQAGHR</sequence>
<evidence type="ECO:0000256" key="4">
    <source>
        <dbReference type="RuleBase" id="RU003684"/>
    </source>
</evidence>
<keyword evidence="2" id="KW-0479">Metal-binding</keyword>
<dbReference type="GO" id="GO:0030170">
    <property type="term" value="F:pyridoxal phosphate binding"/>
    <property type="evidence" value="ECO:0007669"/>
    <property type="project" value="InterPro"/>
</dbReference>
<dbReference type="InterPro" id="IPR020855">
    <property type="entry name" value="Ureohydrolase_Mn_BS"/>
</dbReference>
<dbReference type="Gene3D" id="3.40.640.10">
    <property type="entry name" value="Type I PLP-dependent aspartate aminotransferase-like (Major domain)"/>
    <property type="match status" value="1"/>
</dbReference>
<evidence type="ECO:0000259" key="5">
    <source>
        <dbReference type="Pfam" id="PF00155"/>
    </source>
</evidence>
<dbReference type="InterPro" id="IPR015422">
    <property type="entry name" value="PyrdxlP-dep_Trfase_small"/>
</dbReference>
<proteinExistence type="inferred from homology"/>
<name>A0A4Q7ZMZ7_9ACTN</name>
<reference evidence="6 7" key="1">
    <citation type="submission" date="2019-02" db="EMBL/GenBank/DDBJ databases">
        <title>Sequencing the genomes of 1000 actinobacteria strains.</title>
        <authorList>
            <person name="Klenk H.-P."/>
        </authorList>
    </citation>
    <scope>NUCLEOTIDE SEQUENCE [LARGE SCALE GENOMIC DNA]</scope>
    <source>
        <strain evidence="6 7">DSM 45162</strain>
    </source>
</reference>
<dbReference type="PANTHER" id="PTHR11358:SF26">
    <property type="entry name" value="GUANIDINO ACID HYDROLASE, MITOCHONDRIAL"/>
    <property type="match status" value="1"/>
</dbReference>
<dbReference type="GO" id="GO:0046872">
    <property type="term" value="F:metal ion binding"/>
    <property type="evidence" value="ECO:0007669"/>
    <property type="project" value="UniProtKB-KW"/>
</dbReference>
<dbReference type="Pfam" id="PF00155">
    <property type="entry name" value="Aminotran_1_2"/>
    <property type="match status" value="1"/>
</dbReference>
<evidence type="ECO:0000256" key="2">
    <source>
        <dbReference type="ARBA" id="ARBA00022723"/>
    </source>
</evidence>
<evidence type="ECO:0000313" key="6">
    <source>
        <dbReference type="EMBL" id="RZU51659.1"/>
    </source>
</evidence>
<dbReference type="SUPFAM" id="SSF52768">
    <property type="entry name" value="Arginase/deacetylase"/>
    <property type="match status" value="1"/>
</dbReference>
<keyword evidence="3 4" id="KW-0378">Hydrolase</keyword>
<evidence type="ECO:0000256" key="3">
    <source>
        <dbReference type="ARBA" id="ARBA00022801"/>
    </source>
</evidence>
<feature type="domain" description="Aminotransferase class I/classII large" evidence="5">
    <location>
        <begin position="422"/>
        <end position="711"/>
    </location>
</feature>
<dbReference type="PROSITE" id="PS51409">
    <property type="entry name" value="ARGINASE_2"/>
    <property type="match status" value="1"/>
</dbReference>
<dbReference type="GO" id="GO:0008783">
    <property type="term" value="F:agmatinase activity"/>
    <property type="evidence" value="ECO:0007669"/>
    <property type="project" value="TreeGrafter"/>
</dbReference>
<dbReference type="CDD" id="cd11592">
    <property type="entry name" value="Agmatinase_PAH"/>
    <property type="match status" value="1"/>
</dbReference>
<evidence type="ECO:0000313" key="7">
    <source>
        <dbReference type="Proteomes" id="UP000292564"/>
    </source>
</evidence>